<evidence type="ECO:0000256" key="1">
    <source>
        <dbReference type="ARBA" id="ARBA00023152"/>
    </source>
</evidence>
<evidence type="ECO:0008006" key="6">
    <source>
        <dbReference type="Google" id="ProtNLM"/>
    </source>
</evidence>
<organism evidence="4 5">
    <name type="scientific">Effrenium voratum</name>
    <dbReference type="NCBI Taxonomy" id="2562239"/>
    <lineage>
        <taxon>Eukaryota</taxon>
        <taxon>Sar</taxon>
        <taxon>Alveolata</taxon>
        <taxon>Dinophyceae</taxon>
        <taxon>Suessiales</taxon>
        <taxon>Symbiodiniaceae</taxon>
        <taxon>Effrenium</taxon>
    </lineage>
</organism>
<name>A0AA36IFP6_9DINO</name>
<dbReference type="Proteomes" id="UP001178507">
    <property type="component" value="Unassembled WGS sequence"/>
</dbReference>
<dbReference type="InterPro" id="IPR013078">
    <property type="entry name" value="His_Pase_superF_clade-1"/>
</dbReference>
<dbReference type="AlphaFoldDB" id="A0AA36IFP6"/>
<evidence type="ECO:0000313" key="5">
    <source>
        <dbReference type="Proteomes" id="UP001178507"/>
    </source>
</evidence>
<dbReference type="Gene3D" id="3.40.50.1240">
    <property type="entry name" value="Phosphoglycerate mutase-like"/>
    <property type="match status" value="1"/>
</dbReference>
<dbReference type="EMBL" id="CAUJNA010001302">
    <property type="protein sequence ID" value="CAJ1385901.1"/>
    <property type="molecule type" value="Genomic_DNA"/>
</dbReference>
<keyword evidence="2" id="KW-0413">Isomerase</keyword>
<feature type="binding site" evidence="3">
    <location>
        <begin position="22"/>
        <end position="29"/>
    </location>
    <ligand>
        <name>substrate</name>
    </ligand>
</feature>
<keyword evidence="5" id="KW-1185">Reference proteome</keyword>
<dbReference type="InterPro" id="IPR029033">
    <property type="entry name" value="His_PPase_superfam"/>
</dbReference>
<evidence type="ECO:0000313" key="4">
    <source>
        <dbReference type="EMBL" id="CAJ1385901.1"/>
    </source>
</evidence>
<dbReference type="GO" id="GO:0005737">
    <property type="term" value="C:cytoplasm"/>
    <property type="evidence" value="ECO:0007669"/>
    <property type="project" value="TreeGrafter"/>
</dbReference>
<keyword evidence="1" id="KW-0324">Glycolysis</keyword>
<feature type="binding site" evidence="3">
    <location>
        <position position="72"/>
    </location>
    <ligand>
        <name>substrate</name>
    </ligand>
</feature>
<dbReference type="SMART" id="SM00855">
    <property type="entry name" value="PGAM"/>
    <property type="match status" value="1"/>
</dbReference>
<dbReference type="CDD" id="cd07067">
    <property type="entry name" value="HP_PGM_like"/>
    <property type="match status" value="1"/>
</dbReference>
<dbReference type="PROSITE" id="PS00175">
    <property type="entry name" value="PG_MUTASE"/>
    <property type="match status" value="1"/>
</dbReference>
<gene>
    <name evidence="4" type="ORF">EVOR1521_LOCUS12389</name>
</gene>
<evidence type="ECO:0000256" key="3">
    <source>
        <dbReference type="PIRSR" id="PIRSR613078-2"/>
    </source>
</evidence>
<dbReference type="PANTHER" id="PTHR48100">
    <property type="entry name" value="BROAD-SPECIFICITY PHOSPHATASE YOR283W-RELATED"/>
    <property type="match status" value="1"/>
</dbReference>
<protein>
    <recommendedName>
        <fullName evidence="6">Phosphoglycerate mutase</fullName>
    </recommendedName>
</protein>
<dbReference type="Pfam" id="PF00300">
    <property type="entry name" value="His_Phos_1"/>
    <property type="match status" value="1"/>
</dbReference>
<sequence>MVLLKRAKLKAKAQAKLVHVIRHGEAQHNVQKKFLLKQDTKLTKRGWRQAKSLQKLLPKLKPEVALTSGVLRALQTTRGIGFRGRTLVVPEAREVGGWPANEPVETRRALAGDLESRFGRYDWSPCAACGPRNRWEKTSEVKERARRLTKYLERQPEGRLLLVSHGEFLEKLTGDKYMDNCEVRTYSLSRGKWQRLRSVKCSE</sequence>
<evidence type="ECO:0000256" key="2">
    <source>
        <dbReference type="ARBA" id="ARBA00023235"/>
    </source>
</evidence>
<dbReference type="InterPro" id="IPR001345">
    <property type="entry name" value="PG/BPGM_mutase_AS"/>
</dbReference>
<dbReference type="InterPro" id="IPR050275">
    <property type="entry name" value="PGM_Phosphatase"/>
</dbReference>
<dbReference type="PANTHER" id="PTHR48100:SF1">
    <property type="entry name" value="HISTIDINE PHOSPHATASE FAMILY PROTEIN-RELATED"/>
    <property type="match status" value="1"/>
</dbReference>
<dbReference type="SUPFAM" id="SSF53254">
    <property type="entry name" value="Phosphoglycerate mutase-like"/>
    <property type="match status" value="1"/>
</dbReference>
<comment type="caution">
    <text evidence="4">The sequence shown here is derived from an EMBL/GenBank/DDBJ whole genome shotgun (WGS) entry which is preliminary data.</text>
</comment>
<reference evidence="4" key="1">
    <citation type="submission" date="2023-08" db="EMBL/GenBank/DDBJ databases">
        <authorList>
            <person name="Chen Y."/>
            <person name="Shah S."/>
            <person name="Dougan E. K."/>
            <person name="Thang M."/>
            <person name="Chan C."/>
        </authorList>
    </citation>
    <scope>NUCLEOTIDE SEQUENCE</scope>
</reference>
<proteinExistence type="predicted"/>
<accession>A0AA36IFP6</accession>
<dbReference type="GO" id="GO:0016791">
    <property type="term" value="F:phosphatase activity"/>
    <property type="evidence" value="ECO:0007669"/>
    <property type="project" value="TreeGrafter"/>
</dbReference>